<comment type="caution">
    <text evidence="2">The sequence shown here is derived from an EMBL/GenBank/DDBJ whole genome shotgun (WGS) entry which is preliminary data.</text>
</comment>
<dbReference type="AlphaFoldDB" id="A0A9W7DJ76"/>
<evidence type="ECO:0000313" key="2">
    <source>
        <dbReference type="EMBL" id="GMG47090.1"/>
    </source>
</evidence>
<gene>
    <name evidence="2" type="ORF">Amon01_000693800</name>
</gene>
<organism evidence="2 3">
    <name type="scientific">Ambrosiozyma monospora</name>
    <name type="common">Yeast</name>
    <name type="synonym">Endomycopsis monosporus</name>
    <dbReference type="NCBI Taxonomy" id="43982"/>
    <lineage>
        <taxon>Eukaryota</taxon>
        <taxon>Fungi</taxon>
        <taxon>Dikarya</taxon>
        <taxon>Ascomycota</taxon>
        <taxon>Saccharomycotina</taxon>
        <taxon>Pichiomycetes</taxon>
        <taxon>Pichiales</taxon>
        <taxon>Pichiaceae</taxon>
        <taxon>Ambrosiozyma</taxon>
    </lineage>
</organism>
<feature type="compositionally biased region" description="Low complexity" evidence="1">
    <location>
        <begin position="87"/>
        <end position="101"/>
    </location>
</feature>
<accession>A0A9W7DJ76</accession>
<evidence type="ECO:0000313" key="3">
    <source>
        <dbReference type="Proteomes" id="UP001165063"/>
    </source>
</evidence>
<protein>
    <submittedName>
        <fullName evidence="2">Unnamed protein product</fullName>
    </submittedName>
</protein>
<reference evidence="2" key="1">
    <citation type="submission" date="2023-04" db="EMBL/GenBank/DDBJ databases">
        <title>Ambrosiozyma monospora NBRC 1965.</title>
        <authorList>
            <person name="Ichikawa N."/>
            <person name="Sato H."/>
            <person name="Tonouchi N."/>
        </authorList>
    </citation>
    <scope>NUCLEOTIDE SEQUENCE</scope>
    <source>
        <strain evidence="2">NBRC 1965</strain>
    </source>
</reference>
<proteinExistence type="predicted"/>
<feature type="compositionally biased region" description="Basic and acidic residues" evidence="1">
    <location>
        <begin position="60"/>
        <end position="86"/>
    </location>
</feature>
<feature type="region of interest" description="Disordered" evidence="1">
    <location>
        <begin position="60"/>
        <end position="101"/>
    </location>
</feature>
<dbReference type="Proteomes" id="UP001165063">
    <property type="component" value="Unassembled WGS sequence"/>
</dbReference>
<sequence>MVPNTDYYRFTPKVFLDLFNSEVVPSQHIIKNCPVTPLSEANQFGHSKKYSANEVDHLLKHPPISEKRKYQGETDNNRNKSSKLDSDSNSLSSLSNTPQGG</sequence>
<keyword evidence="3" id="KW-1185">Reference proteome</keyword>
<name>A0A9W7DJ76_AMBMO</name>
<dbReference type="EMBL" id="BSXU01004733">
    <property type="protein sequence ID" value="GMG47090.1"/>
    <property type="molecule type" value="Genomic_DNA"/>
</dbReference>
<evidence type="ECO:0000256" key="1">
    <source>
        <dbReference type="SAM" id="MobiDB-lite"/>
    </source>
</evidence>